<evidence type="ECO:0000259" key="11">
    <source>
        <dbReference type="PROSITE" id="PS50109"/>
    </source>
</evidence>
<dbReference type="PRINTS" id="PR00344">
    <property type="entry name" value="BCTRLSENSOR"/>
</dbReference>
<dbReference type="InterPro" id="IPR011006">
    <property type="entry name" value="CheY-like_superfamily"/>
</dbReference>
<dbReference type="SMART" id="SM00342">
    <property type="entry name" value="HTH_ARAC"/>
    <property type="match status" value="1"/>
</dbReference>
<dbReference type="SUPFAM" id="SSF46689">
    <property type="entry name" value="Homeodomain-like"/>
    <property type="match status" value="1"/>
</dbReference>
<evidence type="ECO:0000256" key="8">
    <source>
        <dbReference type="SAM" id="MobiDB-lite"/>
    </source>
</evidence>
<name>A0ABY5VAE5_9BACT</name>
<keyword evidence="14" id="KW-1185">Reference proteome</keyword>
<feature type="transmembrane region" description="Helical" evidence="9">
    <location>
        <begin position="762"/>
        <end position="782"/>
    </location>
</feature>
<dbReference type="Pfam" id="PF02518">
    <property type="entry name" value="HATPase_c"/>
    <property type="match status" value="1"/>
</dbReference>
<dbReference type="InterPro" id="IPR003594">
    <property type="entry name" value="HATPase_dom"/>
</dbReference>
<dbReference type="InterPro" id="IPR015943">
    <property type="entry name" value="WD40/YVTN_repeat-like_dom_sf"/>
</dbReference>
<dbReference type="PROSITE" id="PS51257">
    <property type="entry name" value="PROKAR_LIPOPROTEIN"/>
    <property type="match status" value="1"/>
</dbReference>
<dbReference type="Gene3D" id="2.130.10.10">
    <property type="entry name" value="YVTN repeat-like/Quinoprotein amine dehydrogenase"/>
    <property type="match status" value="3"/>
</dbReference>
<evidence type="ECO:0000256" key="6">
    <source>
        <dbReference type="ARBA" id="ARBA00023163"/>
    </source>
</evidence>
<dbReference type="SUPFAM" id="SSF55874">
    <property type="entry name" value="ATPase domain of HSP90 chaperone/DNA topoisomerase II/histidine kinase"/>
    <property type="match status" value="1"/>
</dbReference>
<sequence length="1343" mass="152298">MSIRTSLCILLFSFLSCHTRGGTHDYAARPGSAVSPNPSHLCVRNFCQDSLGYVWIATARGLNRYNGYEFKHFFHDKNDSLSLDNDMIYSLFLDSRHQLWVGTSTGINRYDFTHDRFLRYKMPGPRYVLSITEDSHGAIWATTTSGIGKIDPQNRCVEMVPDENLRAATVSTLVEDKSGNLWAGTHRGLACRNGAVWTPVALDRDKSVTCICPDPQGIFMLGTGSGITLFDPATASFLETPAILASNPALNKAYIHFIREIRPLKYLIGTSADGIFLYDALRQTLQQDPPEYTEPLHSREPLCCYVDRQDNVWIGSFDNGFAVINPQHSFFNLDHEIDGTFKDVFSTRIVEDEHRNLWVGTRYRGLWFYGKDRTVRRYDTSNSPIFKTNNLVEELFIDSRHRLWIAGAEQLAVATYDSDGKIAVLHTIPHRGIGSATITEDRAGNIWFGLASGLFLLRNGTLPGALEKIYSGNISKVYLLSDGRLLFSAFGNDVYTIDSQTMSVSPVKMPSPETSAISRHCIDIFEDSQQRIWFGSYNEGVMYVKGSEYRTLSMADGLPCNDITCIRQDRTGDIWLSTAYGISRIDRDMAITNYFENDGTKGNLFHEKASLLRSDGTLFFTGNHGLTFFDPQVLTRNDRRSPVVIEDLKIKNESVVPAEKGSVLKKPVSCTDRITLSHKHSVITIDYSGIDFLSPRKLTYAYKLEGFDEKWNFVGEYRRASYSNFTPGDYVFQVKAINGDGLESAVPATLRITVKPAPWATWWAWAVYILLLTAAILFFTNLRIKIRLQQERLELEANEHKREQDVNEMKMTFFTNISHELRTPLTLISAPTQQLMRLIDPESSAGKLLTTIHRNCSQLHRLMDQLLDFRKMEDGMLSLKIVRADIAAELETIVNSYRIVAAEKNISVVFSPQVRPLEIWYDPDKIEKIMHNLLSNAMKYTPENGRIEIVAEERSILEVHEHYGIESPQERYLEISVSDNGPGVPEDKLGELFVRYRQIESPAGLRPDYTGSGIGLHYTLRLVEMHRGKIIAELRKPTGMKFSFILPSGDIYSPEEKAGAGIPESDAESPIPADIGRTSEQQDAGKHEYTILVAEDNTELMIYFRQMLGEEYNVIEATDGTRAWEILQSESPDLILSDVVMPGLSGYELCARVKQHPDLSHIPVILLTAKTSMPEQIEGLTHGADAYVCKPFNVEYLLLLIGNQFRNRSKLRSYYFSARSKTGREEPPVKLNAFDRKFMDKLMELLEKSLSDMELNIDEIASEMAFSRTSFYRKLKGLTNMAPADFIRAYRLRRAAEMIEEGSWNLYEVAENVGFSNYTHFSVIFKKHFGVSPKDYRNRGHHE</sequence>
<dbReference type="PANTHER" id="PTHR43547:SF2">
    <property type="entry name" value="HYBRID SIGNAL TRANSDUCTION HISTIDINE KINASE C"/>
    <property type="match status" value="1"/>
</dbReference>
<dbReference type="PROSITE" id="PS01124">
    <property type="entry name" value="HTH_ARAC_FAMILY_2"/>
    <property type="match status" value="1"/>
</dbReference>
<keyword evidence="5" id="KW-0238">DNA-binding</keyword>
<dbReference type="SUPFAM" id="SSF47384">
    <property type="entry name" value="Homodimeric domain of signal transducing histidine kinase"/>
    <property type="match status" value="1"/>
</dbReference>
<dbReference type="InterPro" id="IPR011110">
    <property type="entry name" value="Reg_prop"/>
</dbReference>
<proteinExistence type="predicted"/>
<keyword evidence="9" id="KW-0472">Membrane</keyword>
<dbReference type="EMBL" id="CP102252">
    <property type="protein sequence ID" value="UWN66600.1"/>
    <property type="molecule type" value="Genomic_DNA"/>
</dbReference>
<feature type="domain" description="HTH araC/xylS-type" evidence="10">
    <location>
        <begin position="1240"/>
        <end position="1339"/>
    </location>
</feature>
<dbReference type="Gene3D" id="3.30.565.10">
    <property type="entry name" value="Histidine kinase-like ATPase, C-terminal domain"/>
    <property type="match status" value="1"/>
</dbReference>
<dbReference type="InterPro" id="IPR018062">
    <property type="entry name" value="HTH_AraC-typ_CS"/>
</dbReference>
<evidence type="ECO:0000256" key="3">
    <source>
        <dbReference type="ARBA" id="ARBA00022553"/>
    </source>
</evidence>
<dbReference type="InterPro" id="IPR009057">
    <property type="entry name" value="Homeodomain-like_sf"/>
</dbReference>
<dbReference type="InterPro" id="IPR018060">
    <property type="entry name" value="HTH_AraC"/>
</dbReference>
<feature type="domain" description="Histidine kinase" evidence="11">
    <location>
        <begin position="816"/>
        <end position="1050"/>
    </location>
</feature>
<dbReference type="InterPro" id="IPR005467">
    <property type="entry name" value="His_kinase_dom"/>
</dbReference>
<dbReference type="SMART" id="SM00388">
    <property type="entry name" value="HisKA"/>
    <property type="match status" value="1"/>
</dbReference>
<feature type="domain" description="Response regulatory" evidence="12">
    <location>
        <begin position="1090"/>
        <end position="1205"/>
    </location>
</feature>
<protein>
    <recommendedName>
        <fullName evidence="2">histidine kinase</fullName>
        <ecNumber evidence="2">2.7.13.3</ecNumber>
    </recommendedName>
</protein>
<keyword evidence="4" id="KW-0805">Transcription regulation</keyword>
<dbReference type="CDD" id="cd17574">
    <property type="entry name" value="REC_OmpR"/>
    <property type="match status" value="1"/>
</dbReference>
<dbReference type="InterPro" id="IPR013783">
    <property type="entry name" value="Ig-like_fold"/>
</dbReference>
<accession>A0ABY5VAE5</accession>
<dbReference type="InterPro" id="IPR036890">
    <property type="entry name" value="HATPase_C_sf"/>
</dbReference>
<dbReference type="Pfam" id="PF07495">
    <property type="entry name" value="Y_Y_Y"/>
    <property type="match status" value="1"/>
</dbReference>
<feature type="region of interest" description="Disordered" evidence="8">
    <location>
        <begin position="1056"/>
        <end position="1083"/>
    </location>
</feature>
<evidence type="ECO:0000256" key="9">
    <source>
        <dbReference type="SAM" id="Phobius"/>
    </source>
</evidence>
<dbReference type="Gene3D" id="1.10.10.60">
    <property type="entry name" value="Homeodomain-like"/>
    <property type="match status" value="1"/>
</dbReference>
<comment type="catalytic activity">
    <reaction evidence="1">
        <text>ATP + protein L-histidine = ADP + protein N-phospho-L-histidine.</text>
        <dbReference type="EC" id="2.7.13.3"/>
    </reaction>
</comment>
<dbReference type="InterPro" id="IPR003661">
    <property type="entry name" value="HisK_dim/P_dom"/>
</dbReference>
<dbReference type="SUPFAM" id="SSF52172">
    <property type="entry name" value="CheY-like"/>
    <property type="match status" value="1"/>
</dbReference>
<dbReference type="PROSITE" id="PS50109">
    <property type="entry name" value="HIS_KIN"/>
    <property type="match status" value="1"/>
</dbReference>
<keyword evidence="9" id="KW-0812">Transmembrane</keyword>
<dbReference type="InterPro" id="IPR001789">
    <property type="entry name" value="Sig_transdc_resp-reg_receiver"/>
</dbReference>
<dbReference type="PROSITE" id="PS50110">
    <property type="entry name" value="RESPONSE_REGULATORY"/>
    <property type="match status" value="1"/>
</dbReference>
<dbReference type="EC" id="2.7.13.3" evidence="2"/>
<dbReference type="Pfam" id="PF12833">
    <property type="entry name" value="HTH_18"/>
    <property type="match status" value="1"/>
</dbReference>
<evidence type="ECO:0000259" key="12">
    <source>
        <dbReference type="PROSITE" id="PS50110"/>
    </source>
</evidence>
<evidence type="ECO:0000259" key="10">
    <source>
        <dbReference type="PROSITE" id="PS01124"/>
    </source>
</evidence>
<evidence type="ECO:0000256" key="7">
    <source>
        <dbReference type="PROSITE-ProRule" id="PRU00169"/>
    </source>
</evidence>
<reference evidence="13" key="1">
    <citation type="journal article" date="2022" name="Cell">
        <title>Design, construction, and in vivo augmentation of a complex gut microbiome.</title>
        <authorList>
            <person name="Cheng A.G."/>
            <person name="Ho P.Y."/>
            <person name="Aranda-Diaz A."/>
            <person name="Jain S."/>
            <person name="Yu F.B."/>
            <person name="Meng X."/>
            <person name="Wang M."/>
            <person name="Iakiviak M."/>
            <person name="Nagashima K."/>
            <person name="Zhao A."/>
            <person name="Murugkar P."/>
            <person name="Patil A."/>
            <person name="Atabakhsh K."/>
            <person name="Weakley A."/>
            <person name="Yan J."/>
            <person name="Brumbaugh A.R."/>
            <person name="Higginbottom S."/>
            <person name="Dimas A."/>
            <person name="Shiver A.L."/>
            <person name="Deutschbauer A."/>
            <person name="Neff N."/>
            <person name="Sonnenburg J.L."/>
            <person name="Huang K.C."/>
            <person name="Fischbach M.A."/>
        </authorList>
    </citation>
    <scope>NUCLEOTIDE SEQUENCE</scope>
    <source>
        <strain evidence="13">JC50</strain>
    </source>
</reference>
<dbReference type="SMART" id="SM00448">
    <property type="entry name" value="REC"/>
    <property type="match status" value="1"/>
</dbReference>
<dbReference type="SUPFAM" id="SSF101898">
    <property type="entry name" value="NHL repeat"/>
    <property type="match status" value="1"/>
</dbReference>
<evidence type="ECO:0000256" key="5">
    <source>
        <dbReference type="ARBA" id="ARBA00023125"/>
    </source>
</evidence>
<dbReference type="PANTHER" id="PTHR43547">
    <property type="entry name" value="TWO-COMPONENT HISTIDINE KINASE"/>
    <property type="match status" value="1"/>
</dbReference>
<gene>
    <name evidence="13" type="ORF">NQ519_07130</name>
</gene>
<dbReference type="InterPro" id="IPR011123">
    <property type="entry name" value="Y_Y_Y"/>
</dbReference>
<dbReference type="Gene3D" id="2.60.40.10">
    <property type="entry name" value="Immunoglobulins"/>
    <property type="match status" value="1"/>
</dbReference>
<dbReference type="RefSeq" id="WP_026076750.1">
    <property type="nucleotide sequence ID" value="NZ_CP102252.1"/>
</dbReference>
<evidence type="ECO:0000313" key="14">
    <source>
        <dbReference type="Proteomes" id="UP001058267"/>
    </source>
</evidence>
<dbReference type="Pfam" id="PF00512">
    <property type="entry name" value="HisKA"/>
    <property type="match status" value="1"/>
</dbReference>
<dbReference type="CDD" id="cd00082">
    <property type="entry name" value="HisKA"/>
    <property type="match status" value="1"/>
</dbReference>
<dbReference type="SUPFAM" id="SSF63829">
    <property type="entry name" value="Calcium-dependent phosphotriesterase"/>
    <property type="match status" value="2"/>
</dbReference>
<evidence type="ECO:0000256" key="1">
    <source>
        <dbReference type="ARBA" id="ARBA00000085"/>
    </source>
</evidence>
<organism evidence="13 14">
    <name type="scientific">Alistipes senegalensis JC50</name>
    <dbReference type="NCBI Taxonomy" id="1033732"/>
    <lineage>
        <taxon>Bacteria</taxon>
        <taxon>Pseudomonadati</taxon>
        <taxon>Bacteroidota</taxon>
        <taxon>Bacteroidia</taxon>
        <taxon>Bacteroidales</taxon>
        <taxon>Rikenellaceae</taxon>
        <taxon>Alistipes</taxon>
    </lineage>
</organism>
<evidence type="ECO:0000313" key="13">
    <source>
        <dbReference type="EMBL" id="UWN66600.1"/>
    </source>
</evidence>
<feature type="modified residue" description="4-aspartylphosphate" evidence="7">
    <location>
        <position position="1138"/>
    </location>
</feature>
<dbReference type="Gene3D" id="1.10.287.130">
    <property type="match status" value="1"/>
</dbReference>
<evidence type="ECO:0000256" key="2">
    <source>
        <dbReference type="ARBA" id="ARBA00012438"/>
    </source>
</evidence>
<dbReference type="Pfam" id="PF00072">
    <property type="entry name" value="Response_reg"/>
    <property type="match status" value="1"/>
</dbReference>
<keyword evidence="3 7" id="KW-0597">Phosphoprotein</keyword>
<keyword evidence="6" id="KW-0804">Transcription</keyword>
<keyword evidence="9" id="KW-1133">Transmembrane helix</keyword>
<dbReference type="Pfam" id="PF07494">
    <property type="entry name" value="Reg_prop"/>
    <property type="match status" value="3"/>
</dbReference>
<dbReference type="Gene3D" id="3.40.50.2300">
    <property type="match status" value="1"/>
</dbReference>
<dbReference type="InterPro" id="IPR004358">
    <property type="entry name" value="Sig_transdc_His_kin-like_C"/>
</dbReference>
<dbReference type="SMART" id="SM00387">
    <property type="entry name" value="HATPase_c"/>
    <property type="match status" value="1"/>
</dbReference>
<dbReference type="InterPro" id="IPR036097">
    <property type="entry name" value="HisK_dim/P_sf"/>
</dbReference>
<evidence type="ECO:0000256" key="4">
    <source>
        <dbReference type="ARBA" id="ARBA00023015"/>
    </source>
</evidence>
<dbReference type="PROSITE" id="PS00041">
    <property type="entry name" value="HTH_ARAC_FAMILY_1"/>
    <property type="match status" value="1"/>
</dbReference>
<dbReference type="Proteomes" id="UP001058267">
    <property type="component" value="Chromosome"/>
</dbReference>